<keyword evidence="2" id="KW-1185">Reference proteome</keyword>
<dbReference type="EMBL" id="QLLI01000003">
    <property type="protein sequence ID" value="RAI99175.1"/>
    <property type="molecule type" value="Genomic_DNA"/>
</dbReference>
<name>A0ABX9BNR7_9BACL</name>
<evidence type="ECO:0000313" key="1">
    <source>
        <dbReference type="EMBL" id="RAI99175.1"/>
    </source>
</evidence>
<protein>
    <submittedName>
        <fullName evidence="1">ArsR family transcriptional regulator</fullName>
    </submittedName>
</protein>
<sequence length="216" mass="24164">MLIVKREEERTTRERILFMLKQQGTMTAREMTAELGLTGMAIRRHLTALEQEGWIEVREARATAGRPSAVYHLTVRGDSFFPKSYSSLTLELLEELSDSAGSGVVDALFESRRDKLLRSGQPQMQGQDLAGRVEELARIQNANGYMADASKEEDGTYVLTELNCPIVQVASVYKQACRCELELFRSLLQADVERTECYADGGKKCTYQIREAAGNG</sequence>
<dbReference type="SUPFAM" id="SSF46785">
    <property type="entry name" value="Winged helix' DNA-binding domain"/>
    <property type="match status" value="1"/>
</dbReference>
<dbReference type="PANTHER" id="PTHR30363:SF28">
    <property type="entry name" value="TRANSCRIPTIONAL REGULATORY PROTEIN-RELATED"/>
    <property type="match status" value="1"/>
</dbReference>
<dbReference type="InterPro" id="IPR036390">
    <property type="entry name" value="WH_DNA-bd_sf"/>
</dbReference>
<evidence type="ECO:0000313" key="2">
    <source>
        <dbReference type="Proteomes" id="UP000248827"/>
    </source>
</evidence>
<proteinExistence type="predicted"/>
<reference evidence="1 2" key="1">
    <citation type="submission" date="2018-06" db="EMBL/GenBank/DDBJ databases">
        <title>Freshwater and sediment microbial communities from various areas in North America, analyzing microbe dynamics in response to fracking.</title>
        <authorList>
            <person name="Lamendella R."/>
        </authorList>
    </citation>
    <scope>NUCLEOTIDE SEQUENCE [LARGE SCALE GENOMIC DNA]</scope>
    <source>
        <strain evidence="1 2">NG-13</strain>
    </source>
</reference>
<dbReference type="Proteomes" id="UP000248827">
    <property type="component" value="Unassembled WGS sequence"/>
</dbReference>
<comment type="caution">
    <text evidence="1">The sequence shown here is derived from an EMBL/GenBank/DDBJ whole genome shotgun (WGS) entry which is preliminary data.</text>
</comment>
<dbReference type="Pfam" id="PF13412">
    <property type="entry name" value="HTH_24"/>
    <property type="match status" value="1"/>
</dbReference>
<gene>
    <name evidence="1" type="ORF">DET54_103314</name>
</gene>
<organism evidence="1 2">
    <name type="scientific">Paenibacillus pabuli</name>
    <dbReference type="NCBI Taxonomy" id="1472"/>
    <lineage>
        <taxon>Bacteria</taxon>
        <taxon>Bacillati</taxon>
        <taxon>Bacillota</taxon>
        <taxon>Bacilli</taxon>
        <taxon>Bacillales</taxon>
        <taxon>Paenibacillaceae</taxon>
        <taxon>Paenibacillus</taxon>
    </lineage>
</organism>
<dbReference type="PANTHER" id="PTHR30363">
    <property type="entry name" value="HTH-TYPE TRANSCRIPTIONAL REGULATOR SRLR-RELATED"/>
    <property type="match status" value="1"/>
</dbReference>
<dbReference type="InterPro" id="IPR050313">
    <property type="entry name" value="Carb_Metab_HTH_regulators"/>
</dbReference>
<dbReference type="Gene3D" id="1.10.10.10">
    <property type="entry name" value="Winged helix-like DNA-binding domain superfamily/Winged helix DNA-binding domain"/>
    <property type="match status" value="1"/>
</dbReference>
<dbReference type="InterPro" id="IPR036388">
    <property type="entry name" value="WH-like_DNA-bd_sf"/>
</dbReference>
<accession>A0ABX9BNR7</accession>